<gene>
    <name evidence="1" type="ORF">CCACVL1_00380</name>
</gene>
<dbReference type="EMBL" id="AWWV01001083">
    <property type="protein sequence ID" value="OMP11630.1"/>
    <property type="molecule type" value="Genomic_DNA"/>
</dbReference>
<protein>
    <submittedName>
        <fullName evidence="1">Uncharacterized protein</fullName>
    </submittedName>
</protein>
<comment type="caution">
    <text evidence="1">The sequence shown here is derived from an EMBL/GenBank/DDBJ whole genome shotgun (WGS) entry which is preliminary data.</text>
</comment>
<dbReference type="AlphaFoldDB" id="A0A1R3KX28"/>
<evidence type="ECO:0000313" key="2">
    <source>
        <dbReference type="Proteomes" id="UP000188268"/>
    </source>
</evidence>
<dbReference type="Proteomes" id="UP000188268">
    <property type="component" value="Unassembled WGS sequence"/>
</dbReference>
<keyword evidence="2" id="KW-1185">Reference proteome</keyword>
<reference evidence="1 2" key="1">
    <citation type="submission" date="2013-09" db="EMBL/GenBank/DDBJ databases">
        <title>Corchorus capsularis genome sequencing.</title>
        <authorList>
            <person name="Alam M."/>
            <person name="Haque M.S."/>
            <person name="Islam M.S."/>
            <person name="Emdad E.M."/>
            <person name="Islam M.M."/>
            <person name="Ahmed B."/>
            <person name="Halim A."/>
            <person name="Hossen Q.M.M."/>
            <person name="Hossain M.Z."/>
            <person name="Ahmed R."/>
            <person name="Khan M.M."/>
            <person name="Islam R."/>
            <person name="Rashid M.M."/>
            <person name="Khan S.A."/>
            <person name="Rahman M.S."/>
            <person name="Alam M."/>
        </authorList>
    </citation>
    <scope>NUCLEOTIDE SEQUENCE [LARGE SCALE GENOMIC DNA]</scope>
    <source>
        <strain evidence="2">cv. CVL-1</strain>
        <tissue evidence="1">Whole seedling</tissue>
    </source>
</reference>
<sequence length="40" mass="4156">MSGSLRFIGGCRGVEAAGGFRGGGEPRLFRGFSFSFNNGV</sequence>
<dbReference type="Gramene" id="OMP11630">
    <property type="protein sequence ID" value="OMP11630"/>
    <property type="gene ID" value="CCACVL1_00380"/>
</dbReference>
<proteinExistence type="predicted"/>
<name>A0A1R3KX28_COCAP</name>
<accession>A0A1R3KX28</accession>
<organism evidence="1 2">
    <name type="scientific">Corchorus capsularis</name>
    <name type="common">Jute</name>
    <dbReference type="NCBI Taxonomy" id="210143"/>
    <lineage>
        <taxon>Eukaryota</taxon>
        <taxon>Viridiplantae</taxon>
        <taxon>Streptophyta</taxon>
        <taxon>Embryophyta</taxon>
        <taxon>Tracheophyta</taxon>
        <taxon>Spermatophyta</taxon>
        <taxon>Magnoliopsida</taxon>
        <taxon>eudicotyledons</taxon>
        <taxon>Gunneridae</taxon>
        <taxon>Pentapetalae</taxon>
        <taxon>rosids</taxon>
        <taxon>malvids</taxon>
        <taxon>Malvales</taxon>
        <taxon>Malvaceae</taxon>
        <taxon>Grewioideae</taxon>
        <taxon>Apeibeae</taxon>
        <taxon>Corchorus</taxon>
    </lineage>
</organism>
<evidence type="ECO:0000313" key="1">
    <source>
        <dbReference type="EMBL" id="OMP11630.1"/>
    </source>
</evidence>